<dbReference type="EMBL" id="CAFBPM010000024">
    <property type="protein sequence ID" value="CAB5031283.1"/>
    <property type="molecule type" value="Genomic_DNA"/>
</dbReference>
<evidence type="ECO:0000256" key="2">
    <source>
        <dbReference type="ARBA" id="ARBA00022730"/>
    </source>
</evidence>
<dbReference type="FunFam" id="3.30.420.100:FF:000001">
    <property type="entry name" value="50S ribosomal protein L18"/>
    <property type="match status" value="1"/>
</dbReference>
<organism evidence="7">
    <name type="scientific">freshwater metagenome</name>
    <dbReference type="NCBI Taxonomy" id="449393"/>
    <lineage>
        <taxon>unclassified sequences</taxon>
        <taxon>metagenomes</taxon>
        <taxon>ecological metagenomes</taxon>
    </lineage>
</organism>
<keyword evidence="3" id="KW-0694">RNA-binding</keyword>
<dbReference type="GO" id="GO:0006412">
    <property type="term" value="P:translation"/>
    <property type="evidence" value="ECO:0007669"/>
    <property type="project" value="InterPro"/>
</dbReference>
<sequence>MAQRTTRELRIRRHRRVRLNMTGTPNRPRVAVSRTNKHISVQVIDDLSGRTLAAASSVEKGIDATGSNRDGATKVGKVLATRMKDAGITTVVFDRGGFSYHGRVAALADALRKEGLEF</sequence>
<dbReference type="CDD" id="cd00432">
    <property type="entry name" value="Ribosomal_L18_L5e"/>
    <property type="match status" value="1"/>
</dbReference>
<evidence type="ECO:0000256" key="1">
    <source>
        <dbReference type="ARBA" id="ARBA00007116"/>
    </source>
</evidence>
<dbReference type="SUPFAM" id="SSF53137">
    <property type="entry name" value="Translational machinery components"/>
    <property type="match status" value="1"/>
</dbReference>
<dbReference type="PANTHER" id="PTHR12899">
    <property type="entry name" value="39S RIBOSOMAL PROTEIN L18, MITOCHONDRIAL"/>
    <property type="match status" value="1"/>
</dbReference>
<name>A0A6J7DHJ7_9ZZZZ</name>
<dbReference type="InterPro" id="IPR057268">
    <property type="entry name" value="Ribosomal_L18"/>
</dbReference>
<evidence type="ECO:0000256" key="5">
    <source>
        <dbReference type="ARBA" id="ARBA00023274"/>
    </source>
</evidence>
<reference evidence="7" key="1">
    <citation type="submission" date="2020-05" db="EMBL/GenBank/DDBJ databases">
        <authorList>
            <person name="Chiriac C."/>
            <person name="Salcher M."/>
            <person name="Ghai R."/>
            <person name="Kavagutti S V."/>
        </authorList>
    </citation>
    <scope>NUCLEOTIDE SEQUENCE</scope>
</reference>
<dbReference type="NCBIfam" id="TIGR00060">
    <property type="entry name" value="L18_bact"/>
    <property type="match status" value="1"/>
</dbReference>
<dbReference type="AlphaFoldDB" id="A0A6J7DHJ7"/>
<dbReference type="GO" id="GO:0008097">
    <property type="term" value="F:5S rRNA binding"/>
    <property type="evidence" value="ECO:0007669"/>
    <property type="project" value="TreeGrafter"/>
</dbReference>
<keyword evidence="4" id="KW-0689">Ribosomal protein</keyword>
<dbReference type="HAMAP" id="MF_01337_B">
    <property type="entry name" value="Ribosomal_uL18_B"/>
    <property type="match status" value="1"/>
</dbReference>
<dbReference type="InterPro" id="IPR005484">
    <property type="entry name" value="Ribosomal_uL18_bac/plant/anim"/>
</dbReference>
<dbReference type="EMBL" id="CAFBLT010000001">
    <property type="protein sequence ID" value="CAB4869956.1"/>
    <property type="molecule type" value="Genomic_DNA"/>
</dbReference>
<dbReference type="GO" id="GO:0022625">
    <property type="term" value="C:cytosolic large ribosomal subunit"/>
    <property type="evidence" value="ECO:0007669"/>
    <property type="project" value="TreeGrafter"/>
</dbReference>
<dbReference type="Pfam" id="PF00861">
    <property type="entry name" value="Ribosomal_L18p"/>
    <property type="match status" value="1"/>
</dbReference>
<evidence type="ECO:0000256" key="3">
    <source>
        <dbReference type="ARBA" id="ARBA00022884"/>
    </source>
</evidence>
<evidence type="ECO:0000313" key="7">
    <source>
        <dbReference type="EMBL" id="CAB4869956.1"/>
    </source>
</evidence>
<evidence type="ECO:0000313" key="6">
    <source>
        <dbReference type="EMBL" id="CAB4815764.1"/>
    </source>
</evidence>
<protein>
    <submittedName>
        <fullName evidence="7">Unannotated protein</fullName>
    </submittedName>
</protein>
<dbReference type="InterPro" id="IPR004389">
    <property type="entry name" value="Ribosomal_uL18_bac-type"/>
</dbReference>
<keyword evidence="2" id="KW-0699">rRNA-binding</keyword>
<accession>A0A6J7DHJ7</accession>
<keyword evidence="5" id="KW-0687">Ribonucleoprotein</keyword>
<evidence type="ECO:0000313" key="8">
    <source>
        <dbReference type="EMBL" id="CAB5031283.1"/>
    </source>
</evidence>
<evidence type="ECO:0000256" key="4">
    <source>
        <dbReference type="ARBA" id="ARBA00022980"/>
    </source>
</evidence>
<dbReference type="GO" id="GO:0003735">
    <property type="term" value="F:structural constituent of ribosome"/>
    <property type="evidence" value="ECO:0007669"/>
    <property type="project" value="InterPro"/>
</dbReference>
<proteinExistence type="inferred from homology"/>
<dbReference type="Gene3D" id="3.30.420.100">
    <property type="match status" value="1"/>
</dbReference>
<dbReference type="PANTHER" id="PTHR12899:SF3">
    <property type="entry name" value="LARGE RIBOSOMAL SUBUNIT PROTEIN UL18M"/>
    <property type="match status" value="1"/>
</dbReference>
<comment type="similarity">
    <text evidence="1">Belongs to the universal ribosomal protein uL18 family.</text>
</comment>
<gene>
    <name evidence="6" type="ORF">UFOPK3164_00045</name>
    <name evidence="7" type="ORF">UFOPK3427_00727</name>
    <name evidence="8" type="ORF">UFOPK4112_01677</name>
</gene>
<dbReference type="EMBL" id="CAFABE010000001">
    <property type="protein sequence ID" value="CAB4815764.1"/>
    <property type="molecule type" value="Genomic_DNA"/>
</dbReference>